<dbReference type="Proteomes" id="UP000295087">
    <property type="component" value="Unassembled WGS sequence"/>
</dbReference>
<reference evidence="2 3" key="1">
    <citation type="submission" date="2019-03" db="EMBL/GenBank/DDBJ databases">
        <title>Genomic Encyclopedia of Type Strains, Phase IV (KMG-IV): sequencing the most valuable type-strain genomes for metagenomic binning, comparative biology and taxonomic classification.</title>
        <authorList>
            <person name="Goeker M."/>
        </authorList>
    </citation>
    <scope>NUCLEOTIDE SEQUENCE [LARGE SCALE GENOMIC DNA]</scope>
    <source>
        <strain evidence="2 3">DSM 44496</strain>
    </source>
</reference>
<keyword evidence="3" id="KW-1185">Reference proteome</keyword>
<dbReference type="Pfam" id="PF23926">
    <property type="entry name" value="LtfC"/>
    <property type="match status" value="1"/>
</dbReference>
<protein>
    <recommendedName>
        <fullName evidence="1">LtfC/p132/Gp6 beta-sandwich domain-containing protein</fullName>
    </recommendedName>
</protein>
<feature type="domain" description="LtfC/p132/Gp6 beta-sandwich" evidence="1">
    <location>
        <begin position="5"/>
        <end position="101"/>
    </location>
</feature>
<organism evidence="2 3">
    <name type="scientific">Nocardia ignorata</name>
    <dbReference type="NCBI Taxonomy" id="145285"/>
    <lineage>
        <taxon>Bacteria</taxon>
        <taxon>Bacillati</taxon>
        <taxon>Actinomycetota</taxon>
        <taxon>Actinomycetes</taxon>
        <taxon>Mycobacteriales</taxon>
        <taxon>Nocardiaceae</taxon>
        <taxon>Nocardia</taxon>
    </lineage>
</organism>
<accession>A0A4R6NYA1</accession>
<sequence length="102" mass="11427">MLGNEPITETLLLVTGQDFIHQITVPEGNFIPVGTTCSLVIYDPAGTTLATWSATVTTAWVQWHIQSEVSDTITIPAHFRVYIHFADGKDYCWYRGQVARQD</sequence>
<evidence type="ECO:0000313" key="3">
    <source>
        <dbReference type="Proteomes" id="UP000295087"/>
    </source>
</evidence>
<comment type="caution">
    <text evidence="2">The sequence shown here is derived from an EMBL/GenBank/DDBJ whole genome shotgun (WGS) entry which is preliminary data.</text>
</comment>
<evidence type="ECO:0000259" key="1">
    <source>
        <dbReference type="Pfam" id="PF23926"/>
    </source>
</evidence>
<dbReference type="InterPro" id="IPR055688">
    <property type="entry name" value="LtfC/p132/Gp6_b-sand"/>
</dbReference>
<dbReference type="EMBL" id="SNXK01000012">
    <property type="protein sequence ID" value="TDP29746.1"/>
    <property type="molecule type" value="Genomic_DNA"/>
</dbReference>
<dbReference type="RefSeq" id="WP_067496615.1">
    <property type="nucleotide sequence ID" value="NZ_SNXK01000012.1"/>
</dbReference>
<evidence type="ECO:0000313" key="2">
    <source>
        <dbReference type="EMBL" id="TDP29746.1"/>
    </source>
</evidence>
<dbReference type="AlphaFoldDB" id="A0A4R6NYA1"/>
<proteinExistence type="predicted"/>
<gene>
    <name evidence="2" type="ORF">DFR75_1127</name>
</gene>
<name>A0A4R6NYA1_NOCIG</name>